<keyword evidence="3" id="KW-1185">Reference proteome</keyword>
<dbReference type="EMBL" id="BJWL01000286">
    <property type="protein sequence ID" value="GFS37697.1"/>
    <property type="molecule type" value="Genomic_DNA"/>
</dbReference>
<evidence type="ECO:0000313" key="2">
    <source>
        <dbReference type="EMBL" id="GFS37697.1"/>
    </source>
</evidence>
<evidence type="ECO:0000256" key="1">
    <source>
        <dbReference type="SAM" id="MobiDB-lite"/>
    </source>
</evidence>
<name>A0A7J0DLC5_9ERIC</name>
<dbReference type="PANTHER" id="PTHR33917:SF3">
    <property type="entry name" value="PROTEIN EXECUTER 1, CHLOROPLASTIC"/>
    <property type="match status" value="1"/>
</dbReference>
<accession>A0A7J0DLC5</accession>
<feature type="compositionally biased region" description="Acidic residues" evidence="1">
    <location>
        <begin position="50"/>
        <end position="61"/>
    </location>
</feature>
<dbReference type="GO" id="GO:0042651">
    <property type="term" value="C:thylakoid membrane"/>
    <property type="evidence" value="ECO:0007669"/>
    <property type="project" value="TreeGrafter"/>
</dbReference>
<dbReference type="GO" id="GO:0010343">
    <property type="term" value="P:singlet oxygen-mediated programmed cell death"/>
    <property type="evidence" value="ECO:0007669"/>
    <property type="project" value="InterPro"/>
</dbReference>
<comment type="caution">
    <text evidence="2">The sequence shown here is derived from an EMBL/GenBank/DDBJ whole genome shotgun (WGS) entry which is preliminary data.</text>
</comment>
<proteinExistence type="predicted"/>
<protein>
    <submittedName>
        <fullName evidence="2">UvrB/UvrC domain protein</fullName>
    </submittedName>
</protein>
<feature type="region of interest" description="Disordered" evidence="1">
    <location>
        <begin position="35"/>
        <end position="63"/>
    </location>
</feature>
<dbReference type="AlphaFoldDB" id="A0A7J0DLC5"/>
<dbReference type="Proteomes" id="UP000585474">
    <property type="component" value="Unassembled WGS sequence"/>
</dbReference>
<evidence type="ECO:0000313" key="3">
    <source>
        <dbReference type="Proteomes" id="UP000585474"/>
    </source>
</evidence>
<sequence>MFIHINALYLRRLSAPQDLSAVSYKSLHPTGCLNPLDSTEDKTDLFVGTEDSEDGDDDSDTAEGLSGFDNILRYMIPGVKVKVLKVTAPGKVDQDIMSKVIEQMMEEEDEEDTDLESINTDDEDNNESDQEQNEIEMDAGDGILDGQERCQVAVNVLVSGLMQNVSTGAANKNLIRVPARLEKRGR</sequence>
<reference evidence="3" key="1">
    <citation type="submission" date="2019-07" db="EMBL/GenBank/DDBJ databases">
        <title>De Novo Assembly of kiwifruit Actinidia rufa.</title>
        <authorList>
            <person name="Sugita-Konishi S."/>
            <person name="Sato K."/>
            <person name="Mori E."/>
            <person name="Abe Y."/>
            <person name="Kisaki G."/>
            <person name="Hamano K."/>
            <person name="Suezawa K."/>
            <person name="Otani M."/>
            <person name="Fukuda T."/>
            <person name="Manabe T."/>
            <person name="Gomi K."/>
            <person name="Tabuchi M."/>
            <person name="Akimitsu K."/>
            <person name="Kataoka I."/>
        </authorList>
    </citation>
    <scope>NUCLEOTIDE SEQUENCE [LARGE SCALE GENOMIC DNA]</scope>
    <source>
        <strain evidence="3">cv. Fuchu</strain>
    </source>
</reference>
<dbReference type="OrthoDB" id="722566at2759"/>
<dbReference type="InterPro" id="IPR044680">
    <property type="entry name" value="EX1/2"/>
</dbReference>
<dbReference type="PANTHER" id="PTHR33917">
    <property type="entry name" value="PROTEIN EXECUTER 1, CHLOROPLASTIC"/>
    <property type="match status" value="1"/>
</dbReference>
<gene>
    <name evidence="2" type="ORF">Acr_00g0053510</name>
</gene>
<feature type="region of interest" description="Disordered" evidence="1">
    <location>
        <begin position="105"/>
        <end position="132"/>
    </location>
</feature>
<organism evidence="2 3">
    <name type="scientific">Actinidia rufa</name>
    <dbReference type="NCBI Taxonomy" id="165716"/>
    <lineage>
        <taxon>Eukaryota</taxon>
        <taxon>Viridiplantae</taxon>
        <taxon>Streptophyta</taxon>
        <taxon>Embryophyta</taxon>
        <taxon>Tracheophyta</taxon>
        <taxon>Spermatophyta</taxon>
        <taxon>Magnoliopsida</taxon>
        <taxon>eudicotyledons</taxon>
        <taxon>Gunneridae</taxon>
        <taxon>Pentapetalae</taxon>
        <taxon>asterids</taxon>
        <taxon>Ericales</taxon>
        <taxon>Actinidiaceae</taxon>
        <taxon>Actinidia</taxon>
    </lineage>
</organism>